<feature type="compositionally biased region" description="Basic residues" evidence="3">
    <location>
        <begin position="114"/>
        <end position="124"/>
    </location>
</feature>
<dbReference type="EMBL" id="JAYKXN010000004">
    <property type="protein sequence ID" value="KAK7293035.1"/>
    <property type="molecule type" value="Genomic_DNA"/>
</dbReference>
<evidence type="ECO:0000256" key="2">
    <source>
        <dbReference type="ARBA" id="ARBA00023306"/>
    </source>
</evidence>
<gene>
    <name evidence="4" type="ORF">RJT34_15896</name>
</gene>
<feature type="region of interest" description="Disordered" evidence="3">
    <location>
        <begin position="153"/>
        <end position="173"/>
    </location>
</feature>
<accession>A0AAN9J688</accession>
<name>A0AAN9J688_CLITE</name>
<feature type="compositionally biased region" description="Polar residues" evidence="3">
    <location>
        <begin position="33"/>
        <end position="43"/>
    </location>
</feature>
<dbReference type="InterPro" id="IPR040389">
    <property type="entry name" value="SMR"/>
</dbReference>
<dbReference type="GO" id="GO:0032875">
    <property type="term" value="P:regulation of DNA endoreduplication"/>
    <property type="evidence" value="ECO:0007669"/>
    <property type="project" value="InterPro"/>
</dbReference>
<protein>
    <submittedName>
        <fullName evidence="4">Uncharacterized protein</fullName>
    </submittedName>
</protein>
<proteinExistence type="predicted"/>
<reference evidence="4 5" key="1">
    <citation type="submission" date="2024-01" db="EMBL/GenBank/DDBJ databases">
        <title>The genomes of 5 underutilized Papilionoideae crops provide insights into root nodulation and disease resistance.</title>
        <authorList>
            <person name="Yuan L."/>
        </authorList>
    </citation>
    <scope>NUCLEOTIDE SEQUENCE [LARGE SCALE GENOMIC DNA]</scope>
    <source>
        <strain evidence="4">LY-2023</strain>
        <tissue evidence="4">Leaf</tissue>
    </source>
</reference>
<evidence type="ECO:0000256" key="3">
    <source>
        <dbReference type="SAM" id="MobiDB-lite"/>
    </source>
</evidence>
<keyword evidence="2" id="KW-0131">Cell cycle</keyword>
<dbReference type="AlphaFoldDB" id="A0AAN9J688"/>
<evidence type="ECO:0000313" key="5">
    <source>
        <dbReference type="Proteomes" id="UP001359559"/>
    </source>
</evidence>
<keyword evidence="1" id="KW-0649">Protein kinase inhibitor</keyword>
<keyword evidence="5" id="KW-1185">Reference proteome</keyword>
<dbReference type="PANTHER" id="PTHR33142:SF65">
    <property type="entry name" value="CYCLIN-DEPENDENT PROTEIN KINASE INHIBITOR SMR2-LIKE"/>
    <property type="match status" value="1"/>
</dbReference>
<evidence type="ECO:0000256" key="1">
    <source>
        <dbReference type="ARBA" id="ARBA00023013"/>
    </source>
</evidence>
<dbReference type="Proteomes" id="UP001359559">
    <property type="component" value="Unassembled WGS sequence"/>
</dbReference>
<dbReference type="PANTHER" id="PTHR33142">
    <property type="entry name" value="CYCLIN-DEPENDENT PROTEIN KINASE INHIBITOR SMR13"/>
    <property type="match status" value="1"/>
</dbReference>
<feature type="compositionally biased region" description="Basic and acidic residues" evidence="3">
    <location>
        <begin position="44"/>
        <end position="54"/>
    </location>
</feature>
<dbReference type="GO" id="GO:0005634">
    <property type="term" value="C:nucleus"/>
    <property type="evidence" value="ECO:0007669"/>
    <property type="project" value="TreeGrafter"/>
</dbReference>
<organism evidence="4 5">
    <name type="scientific">Clitoria ternatea</name>
    <name type="common">Butterfly pea</name>
    <dbReference type="NCBI Taxonomy" id="43366"/>
    <lineage>
        <taxon>Eukaryota</taxon>
        <taxon>Viridiplantae</taxon>
        <taxon>Streptophyta</taxon>
        <taxon>Embryophyta</taxon>
        <taxon>Tracheophyta</taxon>
        <taxon>Spermatophyta</taxon>
        <taxon>Magnoliopsida</taxon>
        <taxon>eudicotyledons</taxon>
        <taxon>Gunneridae</taxon>
        <taxon>Pentapetalae</taxon>
        <taxon>rosids</taxon>
        <taxon>fabids</taxon>
        <taxon>Fabales</taxon>
        <taxon>Fabaceae</taxon>
        <taxon>Papilionoideae</taxon>
        <taxon>50 kb inversion clade</taxon>
        <taxon>NPAAA clade</taxon>
        <taxon>indigoferoid/millettioid clade</taxon>
        <taxon>Phaseoleae</taxon>
        <taxon>Clitoria</taxon>
    </lineage>
</organism>
<dbReference type="GO" id="GO:0004860">
    <property type="term" value="F:protein kinase inhibitor activity"/>
    <property type="evidence" value="ECO:0007669"/>
    <property type="project" value="UniProtKB-KW"/>
</dbReference>
<sequence length="173" mass="20189">MSNPEFLLIKEDKEDSSHNFQIVKRIQSEEFETLSSSFNSQYSQDRKKEINSHQEIEECHDQICRITSTTTPLPPGEKHKVEEKEEEENDDGFKTPTSLYHKISVDTKCPPAPRKTKPSLKRKASSQYSNHCNFRHPLDLSEEVLQLLFPTQHINPLSDSQQTTKKVRREQHK</sequence>
<feature type="compositionally biased region" description="Polar residues" evidence="3">
    <location>
        <begin position="153"/>
        <end position="164"/>
    </location>
</feature>
<feature type="region of interest" description="Disordered" evidence="3">
    <location>
        <begin position="66"/>
        <end position="133"/>
    </location>
</feature>
<feature type="region of interest" description="Disordered" evidence="3">
    <location>
        <begin position="33"/>
        <end position="54"/>
    </location>
</feature>
<evidence type="ECO:0000313" key="4">
    <source>
        <dbReference type="EMBL" id="KAK7293035.1"/>
    </source>
</evidence>
<comment type="caution">
    <text evidence="4">The sequence shown here is derived from an EMBL/GenBank/DDBJ whole genome shotgun (WGS) entry which is preliminary data.</text>
</comment>